<evidence type="ECO:0000313" key="1">
    <source>
        <dbReference type="EMBL" id="OCT60421.1"/>
    </source>
</evidence>
<dbReference type="AlphaFoldDB" id="A0A974H0W5"/>
<accession>A0A974H0W5</accession>
<sequence>MADNIHTSGVVGGAVAMERGLETSQRAYGNRLTKARAIFDDVTNPETVEGVSVNEKEKQTDTNMQTLFKQLQKVSIKETKLWWEITTLQNYIKVKRVPRGLRIKKFPAFEVQDKDVMTEWYEALTDCSLKLMGILVTKYQTEQVRLEVEISQLETTLSAYKDTPEYDKMNKRIVDDLSIMNGRLWILNRRNF</sequence>
<name>A0A974H0W5_XENLA</name>
<organism evidence="1 2">
    <name type="scientific">Xenopus laevis</name>
    <name type="common">African clawed frog</name>
    <dbReference type="NCBI Taxonomy" id="8355"/>
    <lineage>
        <taxon>Eukaryota</taxon>
        <taxon>Metazoa</taxon>
        <taxon>Chordata</taxon>
        <taxon>Craniata</taxon>
        <taxon>Vertebrata</taxon>
        <taxon>Euteleostomi</taxon>
        <taxon>Amphibia</taxon>
        <taxon>Batrachia</taxon>
        <taxon>Anura</taxon>
        <taxon>Pipoidea</taxon>
        <taxon>Pipidae</taxon>
        <taxon>Xenopodinae</taxon>
        <taxon>Xenopus</taxon>
        <taxon>Xenopus</taxon>
    </lineage>
</organism>
<evidence type="ECO:0000313" key="2">
    <source>
        <dbReference type="Proteomes" id="UP000694892"/>
    </source>
</evidence>
<gene>
    <name evidence="1" type="ORF">XELAEV_18046443mg</name>
</gene>
<proteinExistence type="predicted"/>
<reference evidence="2" key="1">
    <citation type="journal article" date="2016" name="Nature">
        <title>Genome evolution in the allotetraploid frog Xenopus laevis.</title>
        <authorList>
            <person name="Session A.M."/>
            <person name="Uno Y."/>
            <person name="Kwon T."/>
            <person name="Chapman J.A."/>
            <person name="Toyoda A."/>
            <person name="Takahashi S."/>
            <person name="Fukui A."/>
            <person name="Hikosaka A."/>
            <person name="Suzuki A."/>
            <person name="Kondo M."/>
            <person name="van Heeringen S.J."/>
            <person name="Quigley I."/>
            <person name="Heinz S."/>
            <person name="Ogino H."/>
            <person name="Ochi H."/>
            <person name="Hellsten U."/>
            <person name="Lyons J.B."/>
            <person name="Simakov O."/>
            <person name="Putnam N."/>
            <person name="Stites J."/>
            <person name="Kuroki Y."/>
            <person name="Tanaka T."/>
            <person name="Michiue T."/>
            <person name="Watanabe M."/>
            <person name="Bogdanovic O."/>
            <person name="Lister R."/>
            <person name="Georgiou G."/>
            <person name="Paranjpe S.S."/>
            <person name="van Kruijsbergen I."/>
            <person name="Shu S."/>
            <person name="Carlson J."/>
            <person name="Kinoshita T."/>
            <person name="Ohta Y."/>
            <person name="Mawaribuchi S."/>
            <person name="Jenkins J."/>
            <person name="Grimwood J."/>
            <person name="Schmutz J."/>
            <person name="Mitros T."/>
            <person name="Mozaffari S.V."/>
            <person name="Suzuki Y."/>
            <person name="Haramoto Y."/>
            <person name="Yamamoto T.S."/>
            <person name="Takagi C."/>
            <person name="Heald R."/>
            <person name="Miller K."/>
            <person name="Haudenschild C."/>
            <person name="Kitzman J."/>
            <person name="Nakayama T."/>
            <person name="Izutsu Y."/>
            <person name="Robert J."/>
            <person name="Fortriede J."/>
            <person name="Burns K."/>
            <person name="Lotay V."/>
            <person name="Karimi K."/>
            <person name="Yasuoka Y."/>
            <person name="Dichmann D.S."/>
            <person name="Flajnik M.F."/>
            <person name="Houston D.W."/>
            <person name="Shendure J."/>
            <person name="DuPasquier L."/>
            <person name="Vize P.D."/>
            <person name="Zorn A.M."/>
            <person name="Ito M."/>
            <person name="Marcotte E.M."/>
            <person name="Wallingford J.B."/>
            <person name="Ito Y."/>
            <person name="Asashima M."/>
            <person name="Ueno N."/>
            <person name="Matsuda Y."/>
            <person name="Veenstra G.J."/>
            <person name="Fujiyama A."/>
            <person name="Harland R.M."/>
            <person name="Taira M."/>
            <person name="Rokhsar D.S."/>
        </authorList>
    </citation>
    <scope>NUCLEOTIDE SEQUENCE [LARGE SCALE GENOMIC DNA]</scope>
    <source>
        <strain evidence="2">J</strain>
    </source>
</reference>
<dbReference type="EMBL" id="CM004483">
    <property type="protein sequence ID" value="OCT60421.1"/>
    <property type="molecule type" value="Genomic_DNA"/>
</dbReference>
<protein>
    <submittedName>
        <fullName evidence="1">Uncharacterized protein</fullName>
    </submittedName>
</protein>
<dbReference type="Proteomes" id="UP000694892">
    <property type="component" value="Chromosome 9_10S"/>
</dbReference>